<feature type="compositionally biased region" description="Basic and acidic residues" evidence="1">
    <location>
        <begin position="25"/>
        <end position="37"/>
    </location>
</feature>
<feature type="compositionally biased region" description="Low complexity" evidence="1">
    <location>
        <begin position="206"/>
        <end position="218"/>
    </location>
</feature>
<accession>A0A9W6BJ98</accession>
<name>A0A9W6BJ98_9CHLO</name>
<organism evidence="2 3">
    <name type="scientific">Pleodorina starrii</name>
    <dbReference type="NCBI Taxonomy" id="330485"/>
    <lineage>
        <taxon>Eukaryota</taxon>
        <taxon>Viridiplantae</taxon>
        <taxon>Chlorophyta</taxon>
        <taxon>core chlorophytes</taxon>
        <taxon>Chlorophyceae</taxon>
        <taxon>CS clade</taxon>
        <taxon>Chlamydomonadales</taxon>
        <taxon>Volvocaceae</taxon>
        <taxon>Pleodorina</taxon>
    </lineage>
</organism>
<comment type="caution">
    <text evidence="2">The sequence shown here is derived from an EMBL/GenBank/DDBJ whole genome shotgun (WGS) entry which is preliminary data.</text>
</comment>
<feature type="compositionally biased region" description="Basic residues" evidence="1">
    <location>
        <begin position="111"/>
        <end position="120"/>
    </location>
</feature>
<feature type="region of interest" description="Disordered" evidence="1">
    <location>
        <begin position="62"/>
        <end position="88"/>
    </location>
</feature>
<feature type="region of interest" description="Disordered" evidence="1">
    <location>
        <begin position="1"/>
        <end position="37"/>
    </location>
</feature>
<feature type="compositionally biased region" description="Polar residues" evidence="1">
    <location>
        <begin position="274"/>
        <end position="286"/>
    </location>
</feature>
<dbReference type="OrthoDB" id="551540at2759"/>
<sequence length="443" mass="44417">MASLDFTACRGGAGKRPAFPTAEMSDDRHQKRAKDTVHEEQLQTLLVTAAGPSRTTFKRSLEEEAAAGVPVDGDGCRRGSAAGRADGSRVLQASDLENSVASISGALRWRSPVKPHKMPRLHGPQRLPGAPTAVRGIVDVGTDADTEDEPQERQQQQPSAANPYHHHHHQQQQQQQLPAAAGPTCALPPLPQQQHQSGATSGGPGQPQAPAAQAAQQQHEWGRLFSALSLGGPGRGSQRTDPVWAAATNNRAPGGGGSGGAARSWVSTAPGGPIQTQTQLQSRGQTGSSSNNSSGGGGGGGGSGSARAGPGADAMDSEENCRAVAPVVAPALAPRSIPVPSAAPSSGGADSGGQLAASGGAAIAGACSGGEAPASSAISEPAVCEAMEASPTKVTAAEDQPSDPAAEQIERLTRRSGGGGSGGGFLAQEAWRLLAGSGTADRA</sequence>
<feature type="compositionally biased region" description="Gly residues" evidence="1">
    <location>
        <begin position="416"/>
        <end position="425"/>
    </location>
</feature>
<reference evidence="2 3" key="1">
    <citation type="journal article" date="2023" name="Commun. Biol.">
        <title>Reorganization of the ancestral sex-determining regions during the evolution of trioecy in Pleodorina starrii.</title>
        <authorList>
            <person name="Takahashi K."/>
            <person name="Suzuki S."/>
            <person name="Kawai-Toyooka H."/>
            <person name="Yamamoto K."/>
            <person name="Hamaji T."/>
            <person name="Ootsuki R."/>
            <person name="Yamaguchi H."/>
            <person name="Kawachi M."/>
            <person name="Higashiyama T."/>
            <person name="Nozaki H."/>
        </authorList>
    </citation>
    <scope>NUCLEOTIDE SEQUENCE [LARGE SCALE GENOMIC DNA]</scope>
    <source>
        <strain evidence="2 3">NIES-4479</strain>
    </source>
</reference>
<dbReference type="Proteomes" id="UP001165080">
    <property type="component" value="Unassembled WGS sequence"/>
</dbReference>
<keyword evidence="3" id="KW-1185">Reference proteome</keyword>
<protein>
    <submittedName>
        <fullName evidence="2">Uncharacterized protein</fullName>
    </submittedName>
</protein>
<gene>
    <name evidence="2" type="primary">PLEST002366</name>
    <name evidence="2" type="ORF">PLESTB_000698700</name>
</gene>
<evidence type="ECO:0000313" key="2">
    <source>
        <dbReference type="EMBL" id="GLC53013.1"/>
    </source>
</evidence>
<evidence type="ECO:0000313" key="3">
    <source>
        <dbReference type="Proteomes" id="UP001165080"/>
    </source>
</evidence>
<evidence type="ECO:0000256" key="1">
    <source>
        <dbReference type="SAM" id="MobiDB-lite"/>
    </source>
</evidence>
<feature type="region of interest" description="Disordered" evidence="1">
    <location>
        <begin position="335"/>
        <end position="425"/>
    </location>
</feature>
<feature type="region of interest" description="Disordered" evidence="1">
    <location>
        <begin position="111"/>
        <end position="319"/>
    </location>
</feature>
<dbReference type="EMBL" id="BRXU01000007">
    <property type="protein sequence ID" value="GLC53013.1"/>
    <property type="molecule type" value="Genomic_DNA"/>
</dbReference>
<feature type="compositionally biased region" description="Low complexity" evidence="1">
    <location>
        <begin position="335"/>
        <end position="382"/>
    </location>
</feature>
<dbReference type="AlphaFoldDB" id="A0A9W6BJ98"/>
<feature type="compositionally biased region" description="Gly residues" evidence="1">
    <location>
        <begin position="294"/>
        <end position="304"/>
    </location>
</feature>
<proteinExistence type="predicted"/>